<dbReference type="Proteomes" id="UP000027180">
    <property type="component" value="Plasmid pRetIE4771b"/>
</dbReference>
<dbReference type="AlphaFoldDB" id="A0A060I8H8"/>
<accession>A0A060I8H8</accession>
<name>A0A060I8H8_RHIET</name>
<organism evidence="1 2">
    <name type="scientific">Rhizobium etli bv. mimosae str. IE4771</name>
    <dbReference type="NCBI Taxonomy" id="1432050"/>
    <lineage>
        <taxon>Bacteria</taxon>
        <taxon>Pseudomonadati</taxon>
        <taxon>Pseudomonadota</taxon>
        <taxon>Alphaproteobacteria</taxon>
        <taxon>Hyphomicrobiales</taxon>
        <taxon>Rhizobiaceae</taxon>
        <taxon>Rhizobium/Agrobacterium group</taxon>
        <taxon>Rhizobium</taxon>
    </lineage>
</organism>
<keyword evidence="1" id="KW-0614">Plasmid</keyword>
<evidence type="ECO:0000313" key="2">
    <source>
        <dbReference type="Proteomes" id="UP000027180"/>
    </source>
</evidence>
<gene>
    <name evidence="1" type="ORF">IE4771_PB00286</name>
</gene>
<proteinExistence type="predicted"/>
<evidence type="ECO:0000313" key="1">
    <source>
        <dbReference type="EMBL" id="AIC30014.1"/>
    </source>
</evidence>
<dbReference type="EMBL" id="CP006988">
    <property type="protein sequence ID" value="AIC30014.1"/>
    <property type="molecule type" value="Genomic_DNA"/>
</dbReference>
<reference evidence="1 2" key="1">
    <citation type="submission" date="2013-12" db="EMBL/GenBank/DDBJ databases">
        <title>Complete genome sequence of Rhizobium etli bv. mimosae IE4771.</title>
        <authorList>
            <person name="Bustos P."/>
            <person name="Santamaria R.I."/>
            <person name="Lozano L."/>
            <person name="Ormeno-Orrillo E."/>
            <person name="Rogel M.A."/>
            <person name="Romero D."/>
            <person name="Cevallos M.A."/>
            <person name="Martinez-Romero E."/>
            <person name="Gonzalez V."/>
        </authorList>
    </citation>
    <scope>NUCLEOTIDE SEQUENCE [LARGE SCALE GENOMIC DNA]</scope>
    <source>
        <strain evidence="1 2">IE4771</strain>
        <plasmid evidence="2">Plasmid pRetIE4771b</plasmid>
    </source>
</reference>
<sequence length="57" mass="6210">MIKISGPFTGLNWASTLRSPTLSILKHMTVASAYLSPQADRVEGLRHQSSNLGRSVK</sequence>
<geneLocation type="plasmid" evidence="1 2">
    <name>pRetIE4771b</name>
</geneLocation>
<dbReference type="HOGENOM" id="CLU_2993553_0_0_5"/>
<protein>
    <submittedName>
        <fullName evidence="1">Uncharacterized protein</fullName>
    </submittedName>
</protein>
<dbReference type="KEGG" id="rei:IE4771_PB00286"/>